<comment type="similarity">
    <text evidence="10">Belongs to the Ikaros C2H2-type zinc-finger protein family.</text>
</comment>
<dbReference type="GO" id="GO:0003700">
    <property type="term" value="F:DNA-binding transcription factor activity"/>
    <property type="evidence" value="ECO:0007669"/>
    <property type="project" value="TreeGrafter"/>
</dbReference>
<dbReference type="GO" id="GO:0000978">
    <property type="term" value="F:RNA polymerase II cis-regulatory region sequence-specific DNA binding"/>
    <property type="evidence" value="ECO:0007669"/>
    <property type="project" value="TreeGrafter"/>
</dbReference>
<dbReference type="PANTHER" id="PTHR24404:SF28">
    <property type="entry name" value="ZINC FINGER PROTEIN EOS"/>
    <property type="match status" value="1"/>
</dbReference>
<feature type="compositionally biased region" description="Polar residues" evidence="12">
    <location>
        <begin position="34"/>
        <end position="53"/>
    </location>
</feature>
<feature type="region of interest" description="Disordered" evidence="12">
    <location>
        <begin position="420"/>
        <end position="472"/>
    </location>
</feature>
<reference evidence="14" key="2">
    <citation type="submission" date="2025-08" db="UniProtKB">
        <authorList>
            <consortium name="Ensembl"/>
        </authorList>
    </citation>
    <scope>IDENTIFICATION</scope>
</reference>
<evidence type="ECO:0000259" key="13">
    <source>
        <dbReference type="PROSITE" id="PS50157"/>
    </source>
</evidence>
<dbReference type="GO" id="GO:0006357">
    <property type="term" value="P:regulation of transcription by RNA polymerase II"/>
    <property type="evidence" value="ECO:0007669"/>
    <property type="project" value="TreeGrafter"/>
</dbReference>
<organism evidence="14 15">
    <name type="scientific">Esox lucius</name>
    <name type="common">Northern pike</name>
    <dbReference type="NCBI Taxonomy" id="8010"/>
    <lineage>
        <taxon>Eukaryota</taxon>
        <taxon>Metazoa</taxon>
        <taxon>Chordata</taxon>
        <taxon>Craniata</taxon>
        <taxon>Vertebrata</taxon>
        <taxon>Euteleostomi</taxon>
        <taxon>Actinopterygii</taxon>
        <taxon>Neopterygii</taxon>
        <taxon>Teleostei</taxon>
        <taxon>Protacanthopterygii</taxon>
        <taxon>Esociformes</taxon>
        <taxon>Esocidae</taxon>
        <taxon>Esox</taxon>
    </lineage>
</organism>
<keyword evidence="8" id="KW-0804">Transcription</keyword>
<feature type="region of interest" description="Disordered" evidence="12">
    <location>
        <begin position="360"/>
        <end position="383"/>
    </location>
</feature>
<dbReference type="FunFam" id="3.30.160.60:FF:000080">
    <property type="entry name" value="IKAROS family zinc finger 4"/>
    <property type="match status" value="1"/>
</dbReference>
<feature type="region of interest" description="Disordered" evidence="12">
    <location>
        <begin position="1"/>
        <end position="118"/>
    </location>
</feature>
<evidence type="ECO:0000256" key="5">
    <source>
        <dbReference type="ARBA" id="ARBA00022833"/>
    </source>
</evidence>
<evidence type="ECO:0000256" key="11">
    <source>
        <dbReference type="PROSITE-ProRule" id="PRU00042"/>
    </source>
</evidence>
<feature type="domain" description="C2H2-type" evidence="13">
    <location>
        <begin position="153"/>
        <end position="180"/>
    </location>
</feature>
<dbReference type="FunFam" id="3.30.160.60:FF:000037">
    <property type="entry name" value="B-cell lymphoma/leukemia 11A isoform X1"/>
    <property type="match status" value="1"/>
</dbReference>
<evidence type="ECO:0000256" key="7">
    <source>
        <dbReference type="ARBA" id="ARBA00023125"/>
    </source>
</evidence>
<evidence type="ECO:0000313" key="14">
    <source>
        <dbReference type="Ensembl" id="ENSELUP00000097834.1"/>
    </source>
</evidence>
<keyword evidence="6" id="KW-0805">Transcription regulation</keyword>
<dbReference type="GO" id="GO:0008270">
    <property type="term" value="F:zinc ion binding"/>
    <property type="evidence" value="ECO:0007669"/>
    <property type="project" value="UniProtKB-KW"/>
</dbReference>
<keyword evidence="3" id="KW-0677">Repeat</keyword>
<feature type="region of interest" description="Disordered" evidence="12">
    <location>
        <begin position="291"/>
        <end position="343"/>
    </location>
</feature>
<dbReference type="Proteomes" id="UP000265140">
    <property type="component" value="Chromosome 12"/>
</dbReference>
<evidence type="ECO:0000256" key="10">
    <source>
        <dbReference type="ARBA" id="ARBA00038390"/>
    </source>
</evidence>
<keyword evidence="4 11" id="KW-0863">Zinc-finger</keyword>
<feature type="compositionally biased region" description="Basic and acidic residues" evidence="12">
    <location>
        <begin position="299"/>
        <end position="313"/>
    </location>
</feature>
<evidence type="ECO:0000256" key="12">
    <source>
        <dbReference type="SAM" id="MobiDB-lite"/>
    </source>
</evidence>
<keyword evidence="5" id="KW-0862">Zinc</keyword>
<dbReference type="FunFam" id="3.30.160.60:FF:000168">
    <property type="entry name" value="zinc finger protein Eos isoform X1"/>
    <property type="match status" value="1"/>
</dbReference>
<feature type="compositionally biased region" description="Basic and acidic residues" evidence="12">
    <location>
        <begin position="18"/>
        <end position="28"/>
    </location>
</feature>
<gene>
    <name evidence="14" type="primary">IKZF4</name>
</gene>
<keyword evidence="2" id="KW-0479">Metal-binding</keyword>
<dbReference type="FunFam" id="3.30.160.60:FF:000100">
    <property type="entry name" value="Zinc finger 45-like"/>
    <property type="match status" value="1"/>
</dbReference>
<dbReference type="InterPro" id="IPR050589">
    <property type="entry name" value="Ikaros_C2H2-ZF"/>
</dbReference>
<evidence type="ECO:0000256" key="6">
    <source>
        <dbReference type="ARBA" id="ARBA00023015"/>
    </source>
</evidence>
<dbReference type="InterPro" id="IPR036236">
    <property type="entry name" value="Znf_C2H2_sf"/>
</dbReference>
<dbReference type="GO" id="GO:0005634">
    <property type="term" value="C:nucleus"/>
    <property type="evidence" value="ECO:0007669"/>
    <property type="project" value="UniProtKB-SubCell"/>
</dbReference>
<evidence type="ECO:0000256" key="3">
    <source>
        <dbReference type="ARBA" id="ARBA00022737"/>
    </source>
</evidence>
<evidence type="ECO:0000256" key="4">
    <source>
        <dbReference type="ARBA" id="ARBA00022771"/>
    </source>
</evidence>
<dbReference type="PROSITE" id="PS50157">
    <property type="entry name" value="ZINC_FINGER_C2H2_2"/>
    <property type="match status" value="5"/>
</dbReference>
<feature type="compositionally biased region" description="Basic and acidic residues" evidence="12">
    <location>
        <begin position="440"/>
        <end position="457"/>
    </location>
</feature>
<dbReference type="PROSITE" id="PS00028">
    <property type="entry name" value="ZINC_FINGER_C2H2_1"/>
    <property type="match status" value="4"/>
</dbReference>
<dbReference type="SUPFAM" id="SSF57667">
    <property type="entry name" value="beta-beta-alpha zinc fingers"/>
    <property type="match status" value="3"/>
</dbReference>
<dbReference type="InterPro" id="IPR013087">
    <property type="entry name" value="Znf_C2H2_type"/>
</dbReference>
<name>A0AAY5L9H4_ESOLU</name>
<comment type="subcellular location">
    <subcellularLocation>
        <location evidence="1">Nucleus</location>
    </subcellularLocation>
</comment>
<evidence type="ECO:0000256" key="9">
    <source>
        <dbReference type="ARBA" id="ARBA00023242"/>
    </source>
</evidence>
<accession>A0AAY5L9H4</accession>
<evidence type="ECO:0000256" key="8">
    <source>
        <dbReference type="ARBA" id="ARBA00023163"/>
    </source>
</evidence>
<evidence type="ECO:0000256" key="1">
    <source>
        <dbReference type="ARBA" id="ARBA00004123"/>
    </source>
</evidence>
<dbReference type="AlphaFoldDB" id="A0AAY5L9H4"/>
<feature type="compositionally biased region" description="Basic and acidic residues" evidence="12">
    <location>
        <begin position="70"/>
        <end position="86"/>
    </location>
</feature>
<keyword evidence="7" id="KW-0238">DNA-binding</keyword>
<protein>
    <recommendedName>
        <fullName evidence="13">C2H2-type domain-containing protein</fullName>
    </recommendedName>
</protein>
<sequence length="609" mass="66340">MNVDHCNGRPYMSGSEGEPLREHGDSHGHLRVPTASTPDRQQSSPNQPLSVNSIKVELHSDDELGGAPQPERRKGEKDDGWRDNMIEKGSGGQQGFLGRPGSCYGERAGPQTESPGPIRLPNGKLKCEVCGMICIGPNVLMVHKRSHTGERPFQCTECGASFTQKGNLLRHMKLHSGEKPFKCVFCDYACRRRDALTGHIRTHTVPSPTMGKPFKCSYCGRSYKQQSSLEKHLEHCQSYLQNLQDHQAAFNTDQTAQVEDSPVMEPDLVVQPSTDKLCFIDRLANSITKRKSSTPQKFVGDKHTSLYEPDRPQKLSPCPENNQEGDLHSLPSSHLEVGSGASGSVGAGLEGRYLRRCGAGGDFGSEPPQLAPPHPVGLAQSDASPGSSSLYCHLLPLGAPLNGRAVVSVGLAGQISGEGNVDVPSGLSPTDPSGPCNGCHDSKDKSDTESTAEEKRSTGFMPPTSTSNNQHHPHLQYLAPALLRSHPYFCPNPSRSKDPEDPGMERTCPMPIVTTRPAAAKGSRSPTSGLPPVSRKAFVQVQVVDGRGRAVRSFRCEHCRMFFLDHVMFTIHMGCHGFRQPFQCNVCGHRSLDRYQFSSHIVRGEHQVG</sequence>
<dbReference type="Pfam" id="PF00096">
    <property type="entry name" value="zf-C2H2"/>
    <property type="match status" value="3"/>
</dbReference>
<keyword evidence="9" id="KW-0539">Nucleus</keyword>
<evidence type="ECO:0000313" key="15">
    <source>
        <dbReference type="Proteomes" id="UP000265140"/>
    </source>
</evidence>
<dbReference type="Ensembl" id="ENSELUT00000087987.1">
    <property type="protein sequence ID" value="ENSELUP00000097834.1"/>
    <property type="gene ID" value="ENSELUG00000037663.1"/>
</dbReference>
<reference evidence="14" key="3">
    <citation type="submission" date="2025-09" db="UniProtKB">
        <authorList>
            <consortium name="Ensembl"/>
        </authorList>
    </citation>
    <scope>IDENTIFICATION</scope>
</reference>
<evidence type="ECO:0000256" key="2">
    <source>
        <dbReference type="ARBA" id="ARBA00022723"/>
    </source>
</evidence>
<feature type="domain" description="C2H2-type" evidence="13">
    <location>
        <begin position="214"/>
        <end position="232"/>
    </location>
</feature>
<feature type="domain" description="C2H2-type" evidence="13">
    <location>
        <begin position="181"/>
        <end position="208"/>
    </location>
</feature>
<proteinExistence type="inferred from homology"/>
<keyword evidence="15" id="KW-1185">Reference proteome</keyword>
<dbReference type="Gene3D" id="3.30.160.60">
    <property type="entry name" value="Classic Zinc Finger"/>
    <property type="match status" value="5"/>
</dbReference>
<dbReference type="GeneTree" id="ENSGT00940000158308"/>
<dbReference type="PANTHER" id="PTHR24404">
    <property type="entry name" value="ZINC FINGER PROTEIN"/>
    <property type="match status" value="1"/>
</dbReference>
<feature type="domain" description="C2H2-type" evidence="13">
    <location>
        <begin position="554"/>
        <end position="581"/>
    </location>
</feature>
<dbReference type="SMART" id="SM00355">
    <property type="entry name" value="ZnF_C2H2"/>
    <property type="match status" value="6"/>
</dbReference>
<reference evidence="14 15" key="1">
    <citation type="submission" date="2020-02" db="EMBL/GenBank/DDBJ databases">
        <title>Esox lucius (northern pike) genome, fEsoLuc1, primary haplotype.</title>
        <authorList>
            <person name="Myers G."/>
            <person name="Karagic N."/>
            <person name="Meyer A."/>
            <person name="Pippel M."/>
            <person name="Reichard M."/>
            <person name="Winkler S."/>
            <person name="Tracey A."/>
            <person name="Sims Y."/>
            <person name="Howe K."/>
            <person name="Rhie A."/>
            <person name="Formenti G."/>
            <person name="Durbin R."/>
            <person name="Fedrigo O."/>
            <person name="Jarvis E.D."/>
        </authorList>
    </citation>
    <scope>NUCLEOTIDE SEQUENCE [LARGE SCALE GENOMIC DNA]</scope>
</reference>
<feature type="domain" description="C2H2-type" evidence="13">
    <location>
        <begin position="125"/>
        <end position="152"/>
    </location>
</feature>